<proteinExistence type="predicted"/>
<dbReference type="Proteomes" id="UP001583177">
    <property type="component" value="Unassembled WGS sequence"/>
</dbReference>
<organism evidence="1 2">
    <name type="scientific">Diaporthe australafricana</name>
    <dbReference type="NCBI Taxonomy" id="127596"/>
    <lineage>
        <taxon>Eukaryota</taxon>
        <taxon>Fungi</taxon>
        <taxon>Dikarya</taxon>
        <taxon>Ascomycota</taxon>
        <taxon>Pezizomycotina</taxon>
        <taxon>Sordariomycetes</taxon>
        <taxon>Sordariomycetidae</taxon>
        <taxon>Diaporthales</taxon>
        <taxon>Diaporthaceae</taxon>
        <taxon>Diaporthe</taxon>
    </lineage>
</organism>
<sequence length="255" mass="29154">MPLRLTPELMCEIIRLIVDTPAVFIFDVSISDPPYPPILPQSRHFLFVPCVSPPLQQDAQGQSEQRHPGTYESPVSKTIRSLLLTDKAVRQECLKHLQGIPVDGGAGDAIVRFNPRRHTICLQRIHIGYPAFSFVTYRNNRWADRVPGLSSDLRFDIDHLAFMYLDQQGCIDRYHVVRTFRRAFPTLQNFCCAVVDPYRTSLSEPLRAVYPDRDPAHGLSPVFVFMMKRYRDLVRRGAFVFTNSHASLTPALDLD</sequence>
<gene>
    <name evidence="1" type="ORF">Daus18300_012809</name>
</gene>
<keyword evidence="2" id="KW-1185">Reference proteome</keyword>
<comment type="caution">
    <text evidence="1">The sequence shown here is derived from an EMBL/GenBank/DDBJ whole genome shotgun (WGS) entry which is preliminary data.</text>
</comment>
<evidence type="ECO:0000313" key="2">
    <source>
        <dbReference type="Proteomes" id="UP001583177"/>
    </source>
</evidence>
<dbReference type="EMBL" id="JAWRVE010000182">
    <property type="protein sequence ID" value="KAL1850731.1"/>
    <property type="molecule type" value="Genomic_DNA"/>
</dbReference>
<accession>A0ABR3W1E2</accession>
<protein>
    <submittedName>
        <fullName evidence="1">Uncharacterized protein</fullName>
    </submittedName>
</protein>
<name>A0ABR3W1E2_9PEZI</name>
<reference evidence="1 2" key="1">
    <citation type="journal article" date="2024" name="IMA Fungus">
        <title>IMA Genome - F19 : A genome assembly and annotation guide to empower mycologists, including annotated draft genome sequences of Ceratocystis pirilliformis, Diaporthe australafricana, Fusarium ophioides, Paecilomyces lecythidis, and Sporothrix stenoceras.</title>
        <authorList>
            <person name="Aylward J."/>
            <person name="Wilson A.M."/>
            <person name="Visagie C.M."/>
            <person name="Spraker J."/>
            <person name="Barnes I."/>
            <person name="Buitendag C."/>
            <person name="Ceriani C."/>
            <person name="Del Mar Angel L."/>
            <person name="du Plessis D."/>
            <person name="Fuchs T."/>
            <person name="Gasser K."/>
            <person name="Kramer D."/>
            <person name="Li W."/>
            <person name="Munsamy K."/>
            <person name="Piso A."/>
            <person name="Price J.L."/>
            <person name="Sonnekus B."/>
            <person name="Thomas C."/>
            <person name="van der Nest A."/>
            <person name="van Dijk A."/>
            <person name="van Heerden A."/>
            <person name="van Vuuren N."/>
            <person name="Yilmaz N."/>
            <person name="Duong T.A."/>
            <person name="van der Merwe N.A."/>
            <person name="Wingfield M.J."/>
            <person name="Wingfield B.D."/>
        </authorList>
    </citation>
    <scope>NUCLEOTIDE SEQUENCE [LARGE SCALE GENOMIC DNA]</scope>
    <source>
        <strain evidence="1 2">CMW 18300</strain>
    </source>
</reference>
<evidence type="ECO:0000313" key="1">
    <source>
        <dbReference type="EMBL" id="KAL1850731.1"/>
    </source>
</evidence>